<dbReference type="PATRIC" id="fig|1224164.3.peg.1185"/>
<proteinExistence type="predicted"/>
<dbReference type="EMBL" id="CP004353">
    <property type="protein sequence ID" value="AHI22569.1"/>
    <property type="molecule type" value="Genomic_DNA"/>
</dbReference>
<dbReference type="Gene3D" id="3.40.50.150">
    <property type="entry name" value="Vaccinia Virus protein VP39"/>
    <property type="match status" value="1"/>
</dbReference>
<protein>
    <recommendedName>
        <fullName evidence="1">THUMP-like domain-containing protein</fullName>
    </recommendedName>
</protein>
<dbReference type="AlphaFoldDB" id="W5Y0V9"/>
<organism evidence="2 3">
    <name type="scientific">Corynebacterium vitaeruminis DSM 20294</name>
    <dbReference type="NCBI Taxonomy" id="1224164"/>
    <lineage>
        <taxon>Bacteria</taxon>
        <taxon>Bacillati</taxon>
        <taxon>Actinomycetota</taxon>
        <taxon>Actinomycetes</taxon>
        <taxon>Mycobacteriales</taxon>
        <taxon>Corynebacteriaceae</taxon>
        <taxon>Corynebacterium</taxon>
    </lineage>
</organism>
<gene>
    <name evidence="2" type="ORF">B843_05920</name>
</gene>
<reference evidence="2 3" key="1">
    <citation type="submission" date="2013-02" db="EMBL/GenBank/DDBJ databases">
        <title>The complete genome sequence of Corynebacterium vitaeruminis DSM 20294.</title>
        <authorList>
            <person name="Ruckert C."/>
            <person name="Albersmeier A."/>
            <person name="Kalinowski J."/>
        </authorList>
    </citation>
    <scope>NUCLEOTIDE SEQUENCE [LARGE SCALE GENOMIC DNA]</scope>
    <source>
        <strain evidence="3">ATCC 10234</strain>
    </source>
</reference>
<sequence>MSFSTDELSFFRAHTDEVGAVCARLGLTKATALADAALAREEFGEYGRAVVELAHARRSALGKLPGNWWACHESAQQATPMIVAHLRARRIAQAAAALVFDATCSIGTEGHALRSLGIPYAGGDLDASRLAMARHNLGDNAWLLRADALKPAIVGCDVLVADPARRSGGRRIVKPEDLIPPLPDVIDAWGARSELAIKCAPGLDFSEWDGLVSLVSVDGGVKEACLYSPGLAGGTRREALIAKRVAEGEAGGIDQRAIEVPGIAERYLVDRIDDQLDDDVDVTPPRRYIVDPDGAVVRAGLVRHYAHREGLSMLDPHIAYLTGDRLPQGTSGFPFIEMVPVKKLKAALRAHGCGSLEILVRGVDVDPDALRKKLGLKGKRQMSVVIARIGTQAQAFICGKRVTANEAREATAE</sequence>
<dbReference type="Proteomes" id="UP000019222">
    <property type="component" value="Chromosome"/>
</dbReference>
<feature type="domain" description="THUMP-like" evidence="1">
    <location>
        <begin position="333"/>
        <end position="400"/>
    </location>
</feature>
<dbReference type="eggNOG" id="COG2265">
    <property type="taxonomic scope" value="Bacteria"/>
</dbReference>
<dbReference type="HOGENOM" id="CLU_038123_1_0_11"/>
<dbReference type="InterPro" id="IPR041497">
    <property type="entry name" value="Thump-like"/>
</dbReference>
<evidence type="ECO:0000259" key="1">
    <source>
        <dbReference type="Pfam" id="PF18096"/>
    </source>
</evidence>
<dbReference type="RefSeq" id="WP_025252602.1">
    <property type="nucleotide sequence ID" value="NZ_CP004353.1"/>
</dbReference>
<dbReference type="SUPFAM" id="SSF53335">
    <property type="entry name" value="S-adenosyl-L-methionine-dependent methyltransferases"/>
    <property type="match status" value="1"/>
</dbReference>
<keyword evidence="3" id="KW-1185">Reference proteome</keyword>
<evidence type="ECO:0000313" key="2">
    <source>
        <dbReference type="EMBL" id="AHI22569.1"/>
    </source>
</evidence>
<dbReference type="Pfam" id="PF18096">
    <property type="entry name" value="Thump_like"/>
    <property type="match status" value="1"/>
</dbReference>
<accession>W5Y0V9</accession>
<evidence type="ECO:0000313" key="3">
    <source>
        <dbReference type="Proteomes" id="UP000019222"/>
    </source>
</evidence>
<dbReference type="KEGG" id="cvt:B843_05920"/>
<dbReference type="InterPro" id="IPR029063">
    <property type="entry name" value="SAM-dependent_MTases_sf"/>
</dbReference>
<name>W5Y0V9_9CORY</name>
<dbReference type="STRING" id="1224164.B843_05920"/>